<keyword evidence="1" id="KW-0812">Transmembrane</keyword>
<evidence type="ECO:0000256" key="1">
    <source>
        <dbReference type="SAM" id="Phobius"/>
    </source>
</evidence>
<dbReference type="AlphaFoldDB" id="A0A177NSH6"/>
<proteinExistence type="predicted"/>
<accession>A0A177NSH6</accession>
<comment type="caution">
    <text evidence="2">The sequence shown here is derived from an EMBL/GenBank/DDBJ whole genome shotgun (WGS) entry which is preliminary data.</text>
</comment>
<keyword evidence="4" id="KW-1185">Reference proteome</keyword>
<keyword evidence="1" id="KW-1133">Transmembrane helix</keyword>
<dbReference type="KEGG" id="mko:MKLM6_2654"/>
<protein>
    <submittedName>
        <fullName evidence="2">Uncharacterized protein</fullName>
    </submittedName>
</protein>
<evidence type="ECO:0000313" key="4">
    <source>
        <dbReference type="Proteomes" id="UP000077734"/>
    </source>
</evidence>
<dbReference type="OrthoDB" id="5570711at2"/>
<feature type="transmembrane region" description="Helical" evidence="1">
    <location>
        <begin position="47"/>
        <end position="64"/>
    </location>
</feature>
<name>A0A177NSH6_9GAMM</name>
<dbReference type="EMBL" id="LUUJ01000004">
    <property type="protein sequence ID" value="OAI20997.1"/>
    <property type="molecule type" value="Genomic_DNA"/>
</dbReference>
<reference evidence="2 5" key="1">
    <citation type="submission" date="2016-03" db="EMBL/GenBank/DDBJ databases">
        <authorList>
            <person name="Ploux O."/>
        </authorList>
    </citation>
    <scope>NUCLEOTIDE SEQUENCE [LARGE SCALE GENOMIC DNA]</scope>
    <source>
        <strain evidence="2 5">R-45378</strain>
    </source>
</reference>
<evidence type="ECO:0000313" key="2">
    <source>
        <dbReference type="EMBL" id="OAI20997.1"/>
    </source>
</evidence>
<keyword evidence="1" id="KW-0472">Membrane</keyword>
<evidence type="ECO:0000313" key="5">
    <source>
        <dbReference type="Proteomes" id="UP000077857"/>
    </source>
</evidence>
<reference evidence="3 4" key="2">
    <citation type="submission" date="2016-03" db="EMBL/GenBank/DDBJ databases">
        <authorList>
            <person name="Heylen K."/>
            <person name="De Vos P."/>
            <person name="Vekeman B."/>
        </authorList>
    </citation>
    <scope>NUCLEOTIDE SEQUENCE [LARGE SCALE GENOMIC DNA]</scope>
    <source>
        <strain evidence="3 4">R-49807</strain>
    </source>
</reference>
<gene>
    <name evidence="3" type="ORF">A1356_15770</name>
    <name evidence="2" type="ORF">A1507_22255</name>
</gene>
<dbReference type="RefSeq" id="WP_054761644.1">
    <property type="nucleotide sequence ID" value="NZ_AP019777.1"/>
</dbReference>
<dbReference type="Proteomes" id="UP000077857">
    <property type="component" value="Unassembled WGS sequence"/>
</dbReference>
<dbReference type="EMBL" id="LUUL01000092">
    <property type="protein sequence ID" value="OAI24285.1"/>
    <property type="molecule type" value="Genomic_DNA"/>
</dbReference>
<dbReference type="Proteomes" id="UP000077734">
    <property type="component" value="Unassembled WGS sequence"/>
</dbReference>
<sequence length="70" mass="8594">MIRTITWFRRLNRKNKAALVLSAIWMLAVPAFVVPYGDESTGRLEHFFWWGVFPVFLYWGRHIWVRKWLR</sequence>
<organism evidence="2 5">
    <name type="scientific">Methylomonas koyamae</name>
    <dbReference type="NCBI Taxonomy" id="702114"/>
    <lineage>
        <taxon>Bacteria</taxon>
        <taxon>Pseudomonadati</taxon>
        <taxon>Pseudomonadota</taxon>
        <taxon>Gammaproteobacteria</taxon>
        <taxon>Methylococcales</taxon>
        <taxon>Methylococcaceae</taxon>
        <taxon>Methylomonas</taxon>
    </lineage>
</organism>
<evidence type="ECO:0000313" key="3">
    <source>
        <dbReference type="EMBL" id="OAI24285.1"/>
    </source>
</evidence>